<gene>
    <name evidence="5" type="ORF">UFOPK2761_02731</name>
</gene>
<dbReference type="EMBL" id="CAEZYQ010000026">
    <property type="protein sequence ID" value="CAB4762203.1"/>
    <property type="molecule type" value="Genomic_DNA"/>
</dbReference>
<feature type="compositionally biased region" description="Basic and acidic residues" evidence="3">
    <location>
        <begin position="1"/>
        <end position="10"/>
    </location>
</feature>
<dbReference type="InterPro" id="IPR000182">
    <property type="entry name" value="GNAT_dom"/>
</dbReference>
<dbReference type="Gene3D" id="3.40.630.30">
    <property type="match status" value="1"/>
</dbReference>
<dbReference type="AlphaFoldDB" id="A0A6J6UTU3"/>
<name>A0A6J6UTU3_9ZZZZ</name>
<organism evidence="5">
    <name type="scientific">freshwater metagenome</name>
    <dbReference type="NCBI Taxonomy" id="449393"/>
    <lineage>
        <taxon>unclassified sequences</taxon>
        <taxon>metagenomes</taxon>
        <taxon>ecological metagenomes</taxon>
    </lineage>
</organism>
<dbReference type="PANTHER" id="PTHR43877:SF2">
    <property type="entry name" value="AMINOALKYLPHOSPHONATE N-ACETYLTRANSFERASE-RELATED"/>
    <property type="match status" value="1"/>
</dbReference>
<evidence type="ECO:0000313" key="5">
    <source>
        <dbReference type="EMBL" id="CAB4762203.1"/>
    </source>
</evidence>
<accession>A0A6J6UTU3</accession>
<reference evidence="5" key="1">
    <citation type="submission" date="2020-05" db="EMBL/GenBank/DDBJ databases">
        <authorList>
            <person name="Chiriac C."/>
            <person name="Salcher M."/>
            <person name="Ghai R."/>
            <person name="Kavagutti S V."/>
        </authorList>
    </citation>
    <scope>NUCLEOTIDE SEQUENCE</scope>
</reference>
<evidence type="ECO:0000256" key="1">
    <source>
        <dbReference type="ARBA" id="ARBA00022679"/>
    </source>
</evidence>
<keyword evidence="2" id="KW-0012">Acyltransferase</keyword>
<dbReference type="CDD" id="cd04301">
    <property type="entry name" value="NAT_SF"/>
    <property type="match status" value="1"/>
</dbReference>
<dbReference type="SUPFAM" id="SSF55729">
    <property type="entry name" value="Acyl-CoA N-acyltransferases (Nat)"/>
    <property type="match status" value="1"/>
</dbReference>
<proteinExistence type="predicted"/>
<protein>
    <submittedName>
        <fullName evidence="5">Unannotated protein</fullName>
    </submittedName>
</protein>
<evidence type="ECO:0000259" key="4">
    <source>
        <dbReference type="PROSITE" id="PS51186"/>
    </source>
</evidence>
<dbReference type="GO" id="GO:0016747">
    <property type="term" value="F:acyltransferase activity, transferring groups other than amino-acyl groups"/>
    <property type="evidence" value="ECO:0007669"/>
    <property type="project" value="InterPro"/>
</dbReference>
<evidence type="ECO:0000256" key="3">
    <source>
        <dbReference type="SAM" id="MobiDB-lite"/>
    </source>
</evidence>
<dbReference type="PANTHER" id="PTHR43877">
    <property type="entry name" value="AMINOALKYLPHOSPHONATE N-ACETYLTRANSFERASE-RELATED-RELATED"/>
    <property type="match status" value="1"/>
</dbReference>
<dbReference type="InterPro" id="IPR050832">
    <property type="entry name" value="Bact_Acetyltransf"/>
</dbReference>
<keyword evidence="1" id="KW-0808">Transferase</keyword>
<sequence>MIPEESRFESDPEELVGDPPLPDGWEIGTPDATDRFEVARLTHLLRAHERHGRGWAGASVDDVLVEVSEHGLRTRENVVVRDPEGQIQAWGSVHDRAGGRMLYVHIVSRELAHPIARKCSEVLIEWARGQARAVGAARGLETQQIDTGAFEGDDRQYTWLTSAGFRKVRTWWQMTRPVEPHEVELVPDPDEWEARGARFRLVDREGQGLPDEEDLRAVHDVLEAAFTDHFNSFEESYAEFLHRLREDPGHRWNHWWLTELVDDVPEGLDAPAGRHPAVGALIGTVSHNATGPDSSYVSYIGVVDAARGRGVAKGLLRTVIADAARRGRVSVGLEVDADSSTHAHQLYESMGWRTKYVTESWHLDVAVQ</sequence>
<dbReference type="InterPro" id="IPR016181">
    <property type="entry name" value="Acyl_CoA_acyltransferase"/>
</dbReference>
<evidence type="ECO:0000256" key="2">
    <source>
        <dbReference type="ARBA" id="ARBA00023315"/>
    </source>
</evidence>
<dbReference type="PROSITE" id="PS51186">
    <property type="entry name" value="GNAT"/>
    <property type="match status" value="1"/>
</dbReference>
<feature type="domain" description="N-acetyltransferase" evidence="4">
    <location>
        <begin position="228"/>
        <end position="368"/>
    </location>
</feature>
<feature type="region of interest" description="Disordered" evidence="3">
    <location>
        <begin position="1"/>
        <end position="23"/>
    </location>
</feature>
<dbReference type="Pfam" id="PF00583">
    <property type="entry name" value="Acetyltransf_1"/>
    <property type="match status" value="1"/>
</dbReference>